<dbReference type="SUPFAM" id="SSF51338">
    <property type="entry name" value="Composite domain of metallo-dependent hydrolases"/>
    <property type="match status" value="1"/>
</dbReference>
<dbReference type="InterPro" id="IPR011059">
    <property type="entry name" value="Metal-dep_hydrolase_composite"/>
</dbReference>
<dbReference type="Pfam" id="PF07969">
    <property type="entry name" value="Amidohydro_3"/>
    <property type="match status" value="1"/>
</dbReference>
<dbReference type="STRING" id="1165689.SAMN02927914_05036"/>
<dbReference type="GO" id="GO:0016810">
    <property type="term" value="F:hydrolase activity, acting on carbon-nitrogen (but not peptide) bonds"/>
    <property type="evidence" value="ECO:0007669"/>
    <property type="project" value="InterPro"/>
</dbReference>
<keyword evidence="2" id="KW-0378">Hydrolase</keyword>
<dbReference type="SUPFAM" id="SSF51556">
    <property type="entry name" value="Metallo-dependent hydrolases"/>
    <property type="match status" value="1"/>
</dbReference>
<proteinExistence type="predicted"/>
<name>A0A1G5ZGX8_9HYPH</name>
<dbReference type="InterPro" id="IPR013108">
    <property type="entry name" value="Amidohydro_3"/>
</dbReference>
<gene>
    <name evidence="2" type="ORF">SAMN02927914_05036</name>
</gene>
<dbReference type="Proteomes" id="UP000198588">
    <property type="component" value="Unassembled WGS sequence"/>
</dbReference>
<dbReference type="EMBL" id="FMXM01000019">
    <property type="protein sequence ID" value="SDA93837.1"/>
    <property type="molecule type" value="Genomic_DNA"/>
</dbReference>
<evidence type="ECO:0000259" key="1">
    <source>
        <dbReference type="Pfam" id="PF07969"/>
    </source>
</evidence>
<dbReference type="InterPro" id="IPR032466">
    <property type="entry name" value="Metal_Hydrolase"/>
</dbReference>
<dbReference type="AlphaFoldDB" id="A0A1G5ZGX8"/>
<dbReference type="Gene3D" id="3.20.20.140">
    <property type="entry name" value="Metal-dependent hydrolases"/>
    <property type="match status" value="1"/>
</dbReference>
<feature type="domain" description="Amidohydrolase 3" evidence="1">
    <location>
        <begin position="38"/>
        <end position="124"/>
    </location>
</feature>
<accession>A0A1G5ZGX8</accession>
<sequence>MLPAGAVYFQLDETDVRNIIAHPRTMIGSMACRMAFIHTRLWGTFPRVLGHYARDVGLFSLDEAVRRMTGLPAREFGIDRHGVLAEGNFADLVIFDPATNIDTATFEEPRQPAAGIEHVFVNGISVWRDGKATGALPGTVLKPSASPKIVKSACKCGADHSAS</sequence>
<evidence type="ECO:0000313" key="3">
    <source>
        <dbReference type="Proteomes" id="UP000198588"/>
    </source>
</evidence>
<reference evidence="2 3" key="1">
    <citation type="submission" date="2016-10" db="EMBL/GenBank/DDBJ databases">
        <authorList>
            <person name="de Groot N.N."/>
        </authorList>
    </citation>
    <scope>NUCLEOTIDE SEQUENCE [LARGE SCALE GENOMIC DNA]</scope>
    <source>
        <strain evidence="2 3">CGMCC 1.12097</strain>
    </source>
</reference>
<organism evidence="2 3">
    <name type="scientific">Mesorhizobium qingshengii</name>
    <dbReference type="NCBI Taxonomy" id="1165689"/>
    <lineage>
        <taxon>Bacteria</taxon>
        <taxon>Pseudomonadati</taxon>
        <taxon>Pseudomonadota</taxon>
        <taxon>Alphaproteobacteria</taxon>
        <taxon>Hyphomicrobiales</taxon>
        <taxon>Phyllobacteriaceae</taxon>
        <taxon>Mesorhizobium</taxon>
    </lineage>
</organism>
<evidence type="ECO:0000313" key="2">
    <source>
        <dbReference type="EMBL" id="SDA93837.1"/>
    </source>
</evidence>
<protein>
    <submittedName>
        <fullName evidence="2">Amidohydrolase family protein</fullName>
    </submittedName>
</protein>